<dbReference type="InterPro" id="IPR018957">
    <property type="entry name" value="Znf_C3HC4_RING-type"/>
</dbReference>
<keyword evidence="4" id="KW-0227">DNA damage</keyword>
<evidence type="ECO:0000256" key="7">
    <source>
        <dbReference type="ARBA" id="ARBA00023204"/>
    </source>
</evidence>
<feature type="domain" description="RING-type" evidence="12">
    <location>
        <begin position="24"/>
        <end position="50"/>
    </location>
</feature>
<dbReference type="PROSITE" id="PS50089">
    <property type="entry name" value="ZF_RING_2"/>
    <property type="match status" value="1"/>
</dbReference>
<dbReference type="Pfam" id="PF00097">
    <property type="entry name" value="zf-C3HC4"/>
    <property type="match status" value="1"/>
</dbReference>
<dbReference type="Gene3D" id="3.30.40.10">
    <property type="entry name" value="Zinc/RING finger domain, C3HC4 (zinc finger)"/>
    <property type="match status" value="1"/>
</dbReference>
<dbReference type="Proteomes" id="UP000694871">
    <property type="component" value="Unplaced"/>
</dbReference>
<gene>
    <name evidence="14" type="primary">BRCA1</name>
</gene>
<dbReference type="InterPro" id="IPR001841">
    <property type="entry name" value="Znf_RING"/>
</dbReference>
<dbReference type="InterPro" id="IPR031099">
    <property type="entry name" value="BRCA1-associated"/>
</dbReference>
<dbReference type="RefSeq" id="XP_015261937.1">
    <property type="nucleotide sequence ID" value="XM_015406451.1"/>
</dbReference>
<keyword evidence="13" id="KW-1185">Reference proteome</keyword>
<feature type="region of interest" description="Disordered" evidence="11">
    <location>
        <begin position="117"/>
        <end position="140"/>
    </location>
</feature>
<organism evidence="13 14">
    <name type="scientific">Gekko japonicus</name>
    <name type="common">Schlegel's Japanese gecko</name>
    <dbReference type="NCBI Taxonomy" id="146911"/>
    <lineage>
        <taxon>Eukaryota</taxon>
        <taxon>Metazoa</taxon>
        <taxon>Chordata</taxon>
        <taxon>Craniata</taxon>
        <taxon>Vertebrata</taxon>
        <taxon>Euteleostomi</taxon>
        <taxon>Lepidosauria</taxon>
        <taxon>Squamata</taxon>
        <taxon>Bifurcata</taxon>
        <taxon>Gekkota</taxon>
        <taxon>Gekkonidae</taxon>
        <taxon>Gekkoninae</taxon>
        <taxon>Gekko</taxon>
    </lineage>
</organism>
<evidence type="ECO:0000256" key="4">
    <source>
        <dbReference type="ARBA" id="ARBA00022763"/>
    </source>
</evidence>
<evidence type="ECO:0000313" key="13">
    <source>
        <dbReference type="Proteomes" id="UP000694871"/>
    </source>
</evidence>
<dbReference type="GeneID" id="107106320"/>
<keyword evidence="8" id="KW-0539">Nucleus</keyword>
<keyword evidence="2" id="KW-0479">Metal-binding</keyword>
<evidence type="ECO:0000256" key="2">
    <source>
        <dbReference type="ARBA" id="ARBA00022723"/>
    </source>
</evidence>
<evidence type="ECO:0000256" key="5">
    <source>
        <dbReference type="ARBA" id="ARBA00022771"/>
    </source>
</evidence>
<dbReference type="PROSITE" id="PS00518">
    <property type="entry name" value="ZF_RING_1"/>
    <property type="match status" value="1"/>
</dbReference>
<evidence type="ECO:0000256" key="1">
    <source>
        <dbReference type="ARBA" id="ARBA00004123"/>
    </source>
</evidence>
<dbReference type="InterPro" id="IPR013083">
    <property type="entry name" value="Znf_RING/FYVE/PHD"/>
</dbReference>
<evidence type="ECO:0000256" key="9">
    <source>
        <dbReference type="ARBA" id="ARBA00023306"/>
    </source>
</evidence>
<keyword evidence="9" id="KW-0131">Cell cycle</keyword>
<evidence type="ECO:0000256" key="11">
    <source>
        <dbReference type="SAM" id="MobiDB-lite"/>
    </source>
</evidence>
<accession>A0ABM1JKF0</accession>
<comment type="subcellular location">
    <subcellularLocation>
        <location evidence="1">Nucleus</location>
    </subcellularLocation>
</comment>
<keyword evidence="6" id="KW-0862">Zinc</keyword>
<evidence type="ECO:0000256" key="3">
    <source>
        <dbReference type="ARBA" id="ARBA00022737"/>
    </source>
</evidence>
<dbReference type="PANTHER" id="PTHR13763:SF0">
    <property type="entry name" value="BREAST CANCER TYPE 1 SUSCEPTIBILITY PROTEIN"/>
    <property type="match status" value="1"/>
</dbReference>
<proteinExistence type="predicted"/>
<keyword evidence="7" id="KW-0234">DNA repair</keyword>
<evidence type="ECO:0000256" key="8">
    <source>
        <dbReference type="ARBA" id="ARBA00023242"/>
    </source>
</evidence>
<dbReference type="InterPro" id="IPR017907">
    <property type="entry name" value="Znf_RING_CS"/>
</dbReference>
<evidence type="ECO:0000256" key="10">
    <source>
        <dbReference type="PROSITE-ProRule" id="PRU00175"/>
    </source>
</evidence>
<reference evidence="14" key="1">
    <citation type="submission" date="2025-08" db="UniProtKB">
        <authorList>
            <consortium name="RefSeq"/>
        </authorList>
    </citation>
    <scope>IDENTIFICATION</scope>
</reference>
<keyword evidence="5 10" id="KW-0863">Zinc-finger</keyword>
<name>A0ABM1JKF0_GEKJA</name>
<keyword evidence="3" id="KW-0677">Repeat</keyword>
<evidence type="ECO:0000256" key="6">
    <source>
        <dbReference type="ARBA" id="ARBA00022833"/>
    </source>
</evidence>
<dbReference type="SUPFAM" id="SSF57850">
    <property type="entry name" value="RING/U-box"/>
    <property type="match status" value="1"/>
</dbReference>
<protein>
    <submittedName>
        <fullName evidence="14">Breast cancer type 1 susceptibility protein</fullName>
    </submittedName>
</protein>
<evidence type="ECO:0000313" key="14">
    <source>
        <dbReference type="RefSeq" id="XP_015261937.1"/>
    </source>
</evidence>
<dbReference type="PANTHER" id="PTHR13763">
    <property type="entry name" value="BREAST CANCER TYPE 1 SUSCEPTIBILITY PROTEIN BRCA1"/>
    <property type="match status" value="1"/>
</dbReference>
<sequence>MNNYDVLLISSSLEIMKAPVSTHCAHVFCSFCILKLLGQKKGITKCPLCNGNISKSTLQEDVRFKLVIKAVLEAAGALECDTGLNCDQYLQKKTAVLQERQMVIESKGYRDRLNGVKKGEKRKSALQSKSSHLPIPNRRSLIKKSTSNKTVYFEAGFLNPEPPPPSQ</sequence>
<evidence type="ECO:0000259" key="12">
    <source>
        <dbReference type="PROSITE" id="PS50089"/>
    </source>
</evidence>